<dbReference type="AlphaFoldDB" id="A0A9R0UWA7"/>
<organism evidence="1 2">
    <name type="scientific">Triticum turgidum subsp. durum</name>
    <name type="common">Durum wheat</name>
    <name type="synonym">Triticum durum</name>
    <dbReference type="NCBI Taxonomy" id="4567"/>
    <lineage>
        <taxon>Eukaryota</taxon>
        <taxon>Viridiplantae</taxon>
        <taxon>Streptophyta</taxon>
        <taxon>Embryophyta</taxon>
        <taxon>Tracheophyta</taxon>
        <taxon>Spermatophyta</taxon>
        <taxon>Magnoliopsida</taxon>
        <taxon>Liliopsida</taxon>
        <taxon>Poales</taxon>
        <taxon>Poaceae</taxon>
        <taxon>BOP clade</taxon>
        <taxon>Pooideae</taxon>
        <taxon>Triticodae</taxon>
        <taxon>Triticeae</taxon>
        <taxon>Triticinae</taxon>
        <taxon>Triticum</taxon>
    </lineage>
</organism>
<reference evidence="1 2" key="1">
    <citation type="submission" date="2017-09" db="EMBL/GenBank/DDBJ databases">
        <authorList>
            <consortium name="International Durum Wheat Genome Sequencing Consortium (IDWGSC)"/>
            <person name="Milanesi L."/>
        </authorList>
    </citation>
    <scope>NUCLEOTIDE SEQUENCE [LARGE SCALE GENOMIC DNA]</scope>
    <source>
        <strain evidence="2">cv. Svevo</strain>
    </source>
</reference>
<dbReference type="Proteomes" id="UP000324705">
    <property type="component" value="Chromosome 1A"/>
</dbReference>
<proteinExistence type="predicted"/>
<dbReference type="EMBL" id="LT934111">
    <property type="protein sequence ID" value="VAH05630.1"/>
    <property type="molecule type" value="Genomic_DNA"/>
</dbReference>
<dbReference type="Gramene" id="TRITD1Av1G127440.1">
    <property type="protein sequence ID" value="TRITD1Av1G127440.1"/>
    <property type="gene ID" value="TRITD1Av1G127440"/>
</dbReference>
<keyword evidence="2" id="KW-1185">Reference proteome</keyword>
<protein>
    <submittedName>
        <fullName evidence="1">Uncharacterized protein</fullName>
    </submittedName>
</protein>
<evidence type="ECO:0000313" key="1">
    <source>
        <dbReference type="EMBL" id="VAH05630.1"/>
    </source>
</evidence>
<accession>A0A9R0UWA7</accession>
<sequence length="64" mass="7463">MVTRLEGNNEQPIRMGRWGLTGSGFTWVSTSRKRRTCNVNPLSLLLSYRLFRYLSVLRNLLHPV</sequence>
<name>A0A9R0UWA7_TRITD</name>
<evidence type="ECO:0000313" key="2">
    <source>
        <dbReference type="Proteomes" id="UP000324705"/>
    </source>
</evidence>
<gene>
    <name evidence="1" type="ORF">TRITD_1Av1G127440</name>
</gene>